<dbReference type="Pfam" id="PF02401">
    <property type="entry name" value="LYTB"/>
    <property type="match status" value="1"/>
</dbReference>
<dbReference type="Gene3D" id="3.40.1010.20">
    <property type="entry name" value="4-hydroxy-3-methylbut-2-enyl diphosphate reductase, catalytic domain"/>
    <property type="match status" value="2"/>
</dbReference>
<dbReference type="Gene3D" id="3.40.50.11270">
    <property type="match status" value="1"/>
</dbReference>
<keyword evidence="2" id="KW-0004">4Fe-4S</keyword>
<dbReference type="PANTHER" id="PTHR30426:SF0">
    <property type="entry name" value="4-HYDROXY-3-METHYLBUT-2-ENYL DIPHOSPHATE REDUCTASE"/>
    <property type="match status" value="1"/>
</dbReference>
<evidence type="ECO:0000313" key="7">
    <source>
        <dbReference type="Proteomes" id="UP000671862"/>
    </source>
</evidence>
<keyword evidence="7" id="KW-1185">Reference proteome</keyword>
<accession>A0ABX7S569</accession>
<evidence type="ECO:0000256" key="4">
    <source>
        <dbReference type="ARBA" id="ARBA00023004"/>
    </source>
</evidence>
<keyword evidence="6" id="KW-0560">Oxidoreductase</keyword>
<evidence type="ECO:0000256" key="3">
    <source>
        <dbReference type="ARBA" id="ARBA00022723"/>
    </source>
</evidence>
<sequence>MQIIVARNIGFCSGVDRAVKKTKELLEKGYRVFTDDDIVHNKNVMNDLLVSGLSFEDGEVFLVRAHGLPPEKIREYEKKYRVVNLTCPIVMDLFEKAKRLREKGYKIVVFGKKSHPEMIALKGYVSDAMVTKVPGKFVEKKVAFLSQTTSSLEEFNEFICETTKISKINELLVCNTICDLTIKREEEVKKLSKICDLIIVIGGKHSSNTLKLARLASINTSVLHVESVNELINIPDNVKKVGIVSGTSTSVYDVEKVIDRLKELGGMLENGQQL</sequence>
<dbReference type="EC" id="1.17.7.4" evidence="6"/>
<protein>
    <submittedName>
        <fullName evidence="6">4-hydroxy-3-methylbut-2-enyl diphosphate reductase</fullName>
        <ecNumber evidence="6">1.17.7.4</ecNumber>
    </submittedName>
</protein>
<dbReference type="RefSeq" id="WP_207566383.1">
    <property type="nucleotide sequence ID" value="NZ_CP071446.1"/>
</dbReference>
<keyword evidence="4" id="KW-0408">Iron</keyword>
<name>A0ABX7S569_9BACT</name>
<dbReference type="PANTHER" id="PTHR30426">
    <property type="entry name" value="4-HYDROXY-3-METHYLBUT-2-ENYL DIPHOSPHATE REDUCTASE"/>
    <property type="match status" value="1"/>
</dbReference>
<keyword evidence="3" id="KW-0479">Metal-binding</keyword>
<dbReference type="InterPro" id="IPR003451">
    <property type="entry name" value="LytB/IspH"/>
</dbReference>
<reference evidence="6 7" key="1">
    <citation type="submission" date="2021-03" db="EMBL/GenBank/DDBJ databases">
        <title>Thermosipho ferrireducens sp.nov., an anaerobic thermophilic iron-reducing bacterium isolated from a deep-sea hydrothermal sulfide deposits.</title>
        <authorList>
            <person name="Zeng X."/>
            <person name="Chen Y."/>
            <person name="Shao Z."/>
        </authorList>
    </citation>
    <scope>NUCLEOTIDE SEQUENCE [LARGE SCALE GENOMIC DNA]</scope>
    <source>
        <strain evidence="6 7">JL129W03</strain>
    </source>
</reference>
<evidence type="ECO:0000256" key="2">
    <source>
        <dbReference type="ARBA" id="ARBA00022485"/>
    </source>
</evidence>
<evidence type="ECO:0000313" key="6">
    <source>
        <dbReference type="EMBL" id="QTA37659.1"/>
    </source>
</evidence>
<evidence type="ECO:0000256" key="1">
    <source>
        <dbReference type="ARBA" id="ARBA00001966"/>
    </source>
</evidence>
<gene>
    <name evidence="6" type="primary">ispH</name>
    <name evidence="6" type="ORF">JYK00_07970</name>
</gene>
<organism evidence="6 7">
    <name type="scientific">Thermosipho ferrireducens</name>
    <dbReference type="NCBI Taxonomy" id="2571116"/>
    <lineage>
        <taxon>Bacteria</taxon>
        <taxon>Thermotogati</taxon>
        <taxon>Thermotogota</taxon>
        <taxon>Thermotogae</taxon>
        <taxon>Thermotogales</taxon>
        <taxon>Fervidobacteriaceae</taxon>
        <taxon>Thermosipho</taxon>
    </lineage>
</organism>
<dbReference type="NCBIfam" id="TIGR00216">
    <property type="entry name" value="ispH_lytB"/>
    <property type="match status" value="1"/>
</dbReference>
<proteinExistence type="predicted"/>
<comment type="cofactor">
    <cofactor evidence="1">
        <name>[4Fe-4S] cluster</name>
        <dbReference type="ChEBI" id="CHEBI:49883"/>
    </cofactor>
</comment>
<evidence type="ECO:0000256" key="5">
    <source>
        <dbReference type="ARBA" id="ARBA00023014"/>
    </source>
</evidence>
<dbReference type="EMBL" id="CP071446">
    <property type="protein sequence ID" value="QTA37659.1"/>
    <property type="molecule type" value="Genomic_DNA"/>
</dbReference>
<keyword evidence="5" id="KW-0411">Iron-sulfur</keyword>
<dbReference type="GO" id="GO:0051745">
    <property type="term" value="F:4-hydroxy-3-methylbut-2-enyl diphosphate reductase activity"/>
    <property type="evidence" value="ECO:0007669"/>
    <property type="project" value="UniProtKB-EC"/>
</dbReference>
<dbReference type="Proteomes" id="UP000671862">
    <property type="component" value="Chromosome"/>
</dbReference>